<gene>
    <name evidence="1" type="ORF">SDC9_118695</name>
</gene>
<evidence type="ECO:0000313" key="1">
    <source>
        <dbReference type="EMBL" id="MPM71725.1"/>
    </source>
</evidence>
<dbReference type="AlphaFoldDB" id="A0A645C2G5"/>
<protein>
    <submittedName>
        <fullName evidence="1">Uncharacterized protein</fullName>
    </submittedName>
</protein>
<dbReference type="EMBL" id="VSSQ01024295">
    <property type="protein sequence ID" value="MPM71725.1"/>
    <property type="molecule type" value="Genomic_DNA"/>
</dbReference>
<accession>A0A645C2G5</accession>
<comment type="caution">
    <text evidence="1">The sequence shown here is derived from an EMBL/GenBank/DDBJ whole genome shotgun (WGS) entry which is preliminary data.</text>
</comment>
<sequence>MLIFRRVAHPAQFFCVFVPVVKQVDEVKPQLFHPLGRKAGIAIGRPIALVERADVGAYFLPIGGRAAPELAGQSRVRNDPPAYHHRVHSGKAPGKFRHILLRHQIAVIGHRQAAGGKRVGKRVQMHLSPVKLPTQAGMDDQLLNGIAVENLQKPSKFRRVVVADAGLHRNQQTDALKYLRKKRVQLLRAEEKARTLSLCRHGAGRTAKVQIHLVKAQLPRLLRSPEKVPCPFRHNLGHGGNARVILRSEVPQFLCGQLPFRRGGEKGRKVPVHPAEHLPMGFAEQPCGDSLQRRGLNAQHLYHRCSLQLSSSASRANIRTRFRASGGSSGFSPVFSV</sequence>
<reference evidence="1" key="1">
    <citation type="submission" date="2019-08" db="EMBL/GenBank/DDBJ databases">
        <authorList>
            <person name="Kucharzyk K."/>
            <person name="Murdoch R.W."/>
            <person name="Higgins S."/>
            <person name="Loffler F."/>
        </authorList>
    </citation>
    <scope>NUCLEOTIDE SEQUENCE</scope>
</reference>
<proteinExistence type="predicted"/>
<organism evidence="1">
    <name type="scientific">bioreactor metagenome</name>
    <dbReference type="NCBI Taxonomy" id="1076179"/>
    <lineage>
        <taxon>unclassified sequences</taxon>
        <taxon>metagenomes</taxon>
        <taxon>ecological metagenomes</taxon>
    </lineage>
</organism>
<name>A0A645C2G5_9ZZZZ</name>